<dbReference type="PANTHER" id="PTHR47466:SF1">
    <property type="entry name" value="METALLOPROTEASE MEP1 (AFU_ORTHOLOGUE AFUA_1G07730)-RELATED"/>
    <property type="match status" value="1"/>
</dbReference>
<evidence type="ECO:0000256" key="5">
    <source>
        <dbReference type="ARBA" id="ARBA00022801"/>
    </source>
</evidence>
<keyword evidence="13" id="KW-1185">Reference proteome</keyword>
<evidence type="ECO:0000313" key="13">
    <source>
        <dbReference type="Proteomes" id="UP000256970"/>
    </source>
</evidence>
<feature type="signal peptide" evidence="10">
    <location>
        <begin position="1"/>
        <end position="24"/>
    </location>
</feature>
<name>A0A383VN09_TETOB</name>
<keyword evidence="8" id="KW-1015">Disulfide bond</keyword>
<gene>
    <name evidence="12" type="ORF">BQ4739_LOCUS6648</name>
</gene>
<evidence type="ECO:0000259" key="11">
    <source>
        <dbReference type="Pfam" id="PF05572"/>
    </source>
</evidence>
<keyword evidence="7" id="KW-0482">Metalloprotease</keyword>
<dbReference type="InterPro" id="IPR008754">
    <property type="entry name" value="Peptidase_M43"/>
</dbReference>
<evidence type="ECO:0000256" key="4">
    <source>
        <dbReference type="ARBA" id="ARBA00022729"/>
    </source>
</evidence>
<feature type="domain" description="Peptidase M43 pregnancy-associated plasma-A" evidence="11">
    <location>
        <begin position="385"/>
        <end position="469"/>
    </location>
</feature>
<evidence type="ECO:0000256" key="8">
    <source>
        <dbReference type="ARBA" id="ARBA00023157"/>
    </source>
</evidence>
<evidence type="ECO:0000256" key="3">
    <source>
        <dbReference type="ARBA" id="ARBA00022723"/>
    </source>
</evidence>
<keyword evidence="5" id="KW-0378">Hydrolase</keyword>
<keyword evidence="4 10" id="KW-0732">Signal</keyword>
<dbReference type="InterPro" id="IPR024079">
    <property type="entry name" value="MetalloPept_cat_dom_sf"/>
</dbReference>
<feature type="region of interest" description="Disordered" evidence="9">
    <location>
        <begin position="33"/>
        <end position="121"/>
    </location>
</feature>
<dbReference type="PANTHER" id="PTHR47466">
    <property type="match status" value="1"/>
</dbReference>
<proteinExistence type="inferred from homology"/>
<feature type="chain" id="PRO_5016905007" description="Peptidase M43 pregnancy-associated plasma-A domain-containing protein" evidence="10">
    <location>
        <begin position="25"/>
        <end position="477"/>
    </location>
</feature>
<evidence type="ECO:0000256" key="9">
    <source>
        <dbReference type="SAM" id="MobiDB-lite"/>
    </source>
</evidence>
<dbReference type="CDD" id="cd04275">
    <property type="entry name" value="ZnMc_pappalysin_like"/>
    <property type="match status" value="1"/>
</dbReference>
<evidence type="ECO:0000313" key="12">
    <source>
        <dbReference type="EMBL" id="SZX66209.1"/>
    </source>
</evidence>
<protein>
    <recommendedName>
        <fullName evidence="11">Peptidase M43 pregnancy-associated plasma-A domain-containing protein</fullName>
    </recommendedName>
</protein>
<evidence type="ECO:0000256" key="6">
    <source>
        <dbReference type="ARBA" id="ARBA00022833"/>
    </source>
</evidence>
<dbReference type="GO" id="GO:0006508">
    <property type="term" value="P:proteolysis"/>
    <property type="evidence" value="ECO:0007669"/>
    <property type="project" value="UniProtKB-KW"/>
</dbReference>
<organism evidence="12 13">
    <name type="scientific">Tetradesmus obliquus</name>
    <name type="common">Green alga</name>
    <name type="synonym">Acutodesmus obliquus</name>
    <dbReference type="NCBI Taxonomy" id="3088"/>
    <lineage>
        <taxon>Eukaryota</taxon>
        <taxon>Viridiplantae</taxon>
        <taxon>Chlorophyta</taxon>
        <taxon>core chlorophytes</taxon>
        <taxon>Chlorophyceae</taxon>
        <taxon>CS clade</taxon>
        <taxon>Sphaeropleales</taxon>
        <taxon>Scenedesmaceae</taxon>
        <taxon>Tetradesmus</taxon>
    </lineage>
</organism>
<feature type="region of interest" description="Disordered" evidence="9">
    <location>
        <begin position="161"/>
        <end position="204"/>
    </location>
</feature>
<sequence>MSACTRLAVLVAVLGLARLGCCQAAAANAEQQHQQQQQVQQEEPDDAASRGAAAASAEQHWQQRQQQQQQQQQQRTMQRRKLLQPTTDLDSPDQADAATPLDPANPGSSSNAGSTLAGPVSTADADVVQTNTPEQADPLDLATPNSDDADLNDAINELLDSSSTIDPKPYGNRAPDASDLPSHQGRKRCGTPAGSSEQRAAAEQRFQARLQALQVQSSEAAEGGGAGGGDDGVEAAATGTVADIKVFFHILQYKQPVNRTQGVFRLLGYVSQNRIDRQMRLLNAAYGQQFSFSLRGVQWYTTSRGYLFTAGQSSATERQVKTSICARAGNGAASVLNLYTWQPGQDVLGWATMPDWFVDTPDRDGVVILHSVITGGGDPAYAQGDTLVHEVGHWLGLYHVFQGGCSKNAANGGDFVADTPAVASPNFKCVRVDSCPNLPGTDLVKNYMDYTDDRCVNSFTPGQKRRMVQQWRAYRAR</sequence>
<keyword evidence="3" id="KW-0479">Metal-binding</keyword>
<keyword evidence="6" id="KW-0862">Zinc</keyword>
<dbReference type="Pfam" id="PF05572">
    <property type="entry name" value="Peptidase_M43"/>
    <property type="match status" value="1"/>
</dbReference>
<dbReference type="GO" id="GO:0008237">
    <property type="term" value="F:metallopeptidase activity"/>
    <property type="evidence" value="ECO:0007669"/>
    <property type="project" value="UniProtKB-KW"/>
</dbReference>
<dbReference type="Gene3D" id="3.40.390.10">
    <property type="entry name" value="Collagenase (Catalytic Domain)"/>
    <property type="match status" value="1"/>
</dbReference>
<reference evidence="12 13" key="1">
    <citation type="submission" date="2016-10" db="EMBL/GenBank/DDBJ databases">
        <authorList>
            <person name="Cai Z."/>
        </authorList>
    </citation>
    <scope>NUCLEOTIDE SEQUENCE [LARGE SCALE GENOMIC DNA]</scope>
</reference>
<accession>A0A383VN09</accession>
<dbReference type="EMBL" id="FNXT01000690">
    <property type="protein sequence ID" value="SZX66209.1"/>
    <property type="molecule type" value="Genomic_DNA"/>
</dbReference>
<dbReference type="AlphaFoldDB" id="A0A383VN09"/>
<evidence type="ECO:0000256" key="10">
    <source>
        <dbReference type="SAM" id="SignalP"/>
    </source>
</evidence>
<dbReference type="SUPFAM" id="SSF55486">
    <property type="entry name" value="Metalloproteases ('zincins'), catalytic domain"/>
    <property type="match status" value="1"/>
</dbReference>
<comment type="similarity">
    <text evidence="1">Belongs to the peptidase M43B family.</text>
</comment>
<evidence type="ECO:0000256" key="1">
    <source>
        <dbReference type="ARBA" id="ARBA00008721"/>
    </source>
</evidence>
<dbReference type="GO" id="GO:0046872">
    <property type="term" value="F:metal ion binding"/>
    <property type="evidence" value="ECO:0007669"/>
    <property type="project" value="UniProtKB-KW"/>
</dbReference>
<dbReference type="Proteomes" id="UP000256970">
    <property type="component" value="Unassembled WGS sequence"/>
</dbReference>
<evidence type="ECO:0000256" key="7">
    <source>
        <dbReference type="ARBA" id="ARBA00023049"/>
    </source>
</evidence>
<keyword evidence="2" id="KW-0645">Protease</keyword>
<evidence type="ECO:0000256" key="2">
    <source>
        <dbReference type="ARBA" id="ARBA00022670"/>
    </source>
</evidence>
<feature type="compositionally biased region" description="Low complexity" evidence="9">
    <location>
        <begin position="49"/>
        <end position="76"/>
    </location>
</feature>
<dbReference type="STRING" id="3088.A0A383VN09"/>